<feature type="domain" description="Chorein N-terminal" evidence="5">
    <location>
        <begin position="42"/>
        <end position="268"/>
    </location>
</feature>
<dbReference type="GO" id="GO:0006869">
    <property type="term" value="P:lipid transport"/>
    <property type="evidence" value="ECO:0007669"/>
    <property type="project" value="UniProtKB-KW"/>
</dbReference>
<evidence type="ECO:0000256" key="1">
    <source>
        <dbReference type="ARBA" id="ARBA00006545"/>
    </source>
</evidence>
<evidence type="ECO:0000256" key="3">
    <source>
        <dbReference type="ARBA" id="ARBA00023055"/>
    </source>
</evidence>
<dbReference type="GO" id="GO:0006623">
    <property type="term" value="P:protein targeting to vacuole"/>
    <property type="evidence" value="ECO:0007669"/>
    <property type="project" value="TreeGrafter"/>
</dbReference>
<dbReference type="Proteomes" id="UP001209878">
    <property type="component" value="Unassembled WGS sequence"/>
</dbReference>
<proteinExistence type="inferred from homology"/>
<feature type="region of interest" description="Disordered" evidence="4">
    <location>
        <begin position="1092"/>
        <end position="1111"/>
    </location>
</feature>
<reference evidence="8" key="1">
    <citation type="journal article" date="2023" name="Mol. Biol. Evol.">
        <title>Third-Generation Sequencing Reveals the Adaptive Role of the Epigenome in Three Deep-Sea Polychaetes.</title>
        <authorList>
            <person name="Perez M."/>
            <person name="Aroh O."/>
            <person name="Sun Y."/>
            <person name="Lan Y."/>
            <person name="Juniper S.K."/>
            <person name="Young C.R."/>
            <person name="Angers B."/>
            <person name="Qian P.Y."/>
        </authorList>
    </citation>
    <scope>NUCLEOTIDE SEQUENCE</scope>
    <source>
        <strain evidence="8">R07B-5</strain>
    </source>
</reference>
<sequence length="3105" mass="354827">MTNRDRVSAKMESFVVEGVSIERELVPLITSDIGVYAPSKVTQVFSVEFEQRPLQLEADFAVRMNVQPVEMVYDEHAVTEVIAFFQVPSVRLTDMKKMAQAGLDRFTSISRAGLQYAIQQHKTVHVSVNMRSPYVVIPEYGTLHRGGNVLVVDFGKLKVESELQPKNVSLQECTLSEIESRLYDKFNITITEVKALLADSAEDWHTAQTKPDSEYHVLPSVGMQLAFFNTVKNDYTRLPQQKVEAKLPTLKVNLSDEKIQMFANFFKRLPVPHSSSMMGLEDMVDGGVPIEPLTASMDVTTVQREPSLQELVYMKRSVLRNSVVRHDTLSRRKKKVHLSVRSSGMFTCLSDPQVRSPVCLIPRYIHLSVRSSDSEYFSASDHSDEDEGEWARKITAPTVDAQTSATNVIRLLARFTLGEVLVQVSKSADRIDTPYLMFRVNRVCADAALTTYGLALQASLGGIELVDKIHLSSSGEYLEVLSSKSESDLISVIYRKVESDCPDFESVYGRVEQTMVIQMSSLHIMFDRAALLYLNTFVQGLLLSVRGGMDRGMQKSTSTVLSGQVEQSQPDAPTFLQRITSQMEDPITGVTQLHLVAKLDDLQMKLCDHENDFAEIKARGLEGIVIKKPSKVTFHVKLSDFSIDDLTENTLYRSLLVIEDDEVFDLKFVSYTKPTLKTDAISKKRTAVDMALRLRIGRLQGTLLYKFISEIKNFMDPFMNPEVTKAYKMAAQKAINNKIQDVQEQGTRIRLAVDIKAPSVHVPQNSESTSVIVLKLGDLHVTNSFEDSDVGGITQKWDHMYLKLEAVKVIRGKLNMNGFIEHVHTIVDPTNLRLDLKRALPPIQTDCTHDFSGHLHMIKIQVTQLDLKVVMAILHENFSETSNKPASVDEADLSPQVTEVHVLVTQDSTDTQTACPESVEPLLATPDTADVIKQTRFMFVMDGTQLRLLQEDEDPLVMASPPGQEDVDGLAQFETGKLDVSGQWNNDGSLEVDLCLKSMSLDDVREHSSLAVKRLIQSSNHVRSKYDTAPPMFHIKYKKDAENNQYIDINLEMVRLNLCVAYLKTISLFLTDALQVPKDMTRSKVKAQMARLSVRSRPSGGSTPQNGVRPALTVSGRFKKPEIVLFADPEVAHSRVLILKASGVFDYSCHQGRTQTEAKVKQLQMFSGYYGLAQQTASMVLHPCDLEFTQLQEAPEAELKVTLTMSDISLHISATTLHIIFDVMDIMSEDRKMESSASNGVASMNAEYFDLWTTNNISSQKWLSMEDESDHGPKYPVWPVSAPVQSLTVAVKQVHMLFEVENKDYQVPRLSVRAGLTATVHDWSKQMRGELCLTVDVSCYNDQLAVWEPVVEPVMKQEDNYKPWELVIKFVQGESLPISCEFDAVEAGKQDDIDGDIHYLLCRARATSDSSEMETDSDNEMTVIQSRRNRQTSDRSHESASRHNSSIQGDSDSETEVISAISTNLDSLLSSDSSDIEFSDDDAFEEADKPVFLTARGPIRVDSEVQEEDTVDGLGEKTVAEMCTYILIDSRDNLSISLTPHAIDVIMTVSKTLMKSDDTLLQSVHDLPGFEVYNQLGIGAKISLCPELKDIVVNPCWVEERPNIVRLFSQLSTTNAHDIVVTSGEQESQHNFKEDETDLDLDDVDGLSFISRALAQTANTVIGAGAFVFDPNHDTDNDHHSNMEVQKGKMNLKLEGFEELFNLSHRKAAASVVRLTPPKGDTNYCVVIDVAVTHGRKVVTIRSPLQLYNHMDVSLSIYCERNQLQQQGAGGLSQGEEGQLSLLHTLHRDQVYDVPLFVAYHCTLYATPHGAGYEKTTSPIWWQELNSMREKSGYFKCPAHNQGEKPFIFKVTCEEGTEARRPDQLPWMVPYYSLHCYAPAILHNLLPYDIEFTLQLSDYLGVDWSGSLELSTELEQFKAINMECDNSVKAEQHQLSISVHVSCSPTMHLYLYSPYWLVNNTGLPIQIRGSRSEAIYENDTSQDPLLFRFKAHRRKKAKLKVHNSKWTHSFPLDTVGTSGVIICHDKERNRKYQFLLRIQLSSLRLTKIVTIMPYFVIVNNTVHDMRYMEENELADLWLDIAPQECVAFWPVTDSYRMCVKYKESNVCSAHFDVTKCHRTVLRMDRGTALCVEVAGGTDSSVTVTLLPYEHGDAPVRMENLCEDVFIKLHQKSKCLHQTPPEVSVFIKLHQKCLHQTPPEVSVFIKLHQKSKCSQTPPEVSVFIKLHQKNQSQVSLLSPNQSVLYTWDNPSTERTLMWNVYNRKKPSYPAFIAKGGYGEVALSILTIKNKPGTGDNRNGEDSTDDEDSEVETSKTQLVKNTRTDKVTVYWVSYLDRWQRVLLFTQDERVAKKARKVNEAELAKTAVFLSLGGVGVSLINGRCEEVAYVTLSSSAALWEVEMRSKWKTLNMELASWLEEQWSKDVTNVTLEDVMQADLQHMEMKKPFVGALRRVYNPALWVQYRRSEHHTYLHTRVHRLQGPQTTGKSQHLPDTRVHRLQVSHNTYLYTRVHRLQVSHNTYLYTRVHRLQVSHNTYLYTRVHRLQVSHNTYLYTRVHRLQVSHNTYLYTRVHRLQVSHNTYLYTRVHRLQVSHNTYLHTRVHRLQVSHNTYLHTRVHRLQVSHNTYLYTRVHRLQVSHNTYLHTRVHRLQVSHNTYLHTRVHRLQVSHNTYLHTRVHRLQVSHNTYLYTRVHRQQVSHNTYLHTRVHRLQVSHNTYLHTRVHRLQVSHNTYLHTRVHRLQVSHNTYLHTRVHRLQVSHNTYLHTRVHRLQVSHNTYLHTRVHRLQVSHNTYLHTRVHRLQVSHTYLHTRVHRLQVSHNTYLHTRVHRLQVSHNTYLHTRVHRLQVSHNTYLHTRVHRLQVSHNTYLYTRVHRLQVSHNTYLYTRVHRLQVSHNTYLYTRVHRLQVSHNTYLYTRVHRLQVSHNTYLYTRVHRLQIDNQLTDAYFPTVLFPSPIPAYAIKKSGPRPFIEMIVARHQVPEQNIDTFKYVKVLLQEMSLQLDKGFILSLLDVFSGQQQTQKESVQLQADLTVARRSLRDLAAVQAAARPQRILFEYLHLSPIKLMLSFSLDGHVHSAAKSDSLTADIIDFFLTSVGATITEMKDVELKYV</sequence>
<feature type="domain" description="Vacuolar protein sorting-associated protein 13 VPS13 adaptor binding" evidence="7">
    <location>
        <begin position="1686"/>
        <end position="1908"/>
    </location>
</feature>
<dbReference type="PANTHER" id="PTHR16166">
    <property type="entry name" value="VACUOLAR PROTEIN SORTING-ASSOCIATED PROTEIN VPS13"/>
    <property type="match status" value="1"/>
</dbReference>
<feature type="region of interest" description="Disordered" evidence="4">
    <location>
        <begin position="1408"/>
        <end position="1456"/>
    </location>
</feature>
<gene>
    <name evidence="8" type="ORF">NP493_494g04085</name>
</gene>
<dbReference type="PANTHER" id="PTHR16166:SF146">
    <property type="entry name" value="VACUOLAR PROTEIN SORTING-ASSOCIATED PROTEIN 13A-LIKE ISOFORM X1"/>
    <property type="match status" value="1"/>
</dbReference>
<dbReference type="GO" id="GO:0045053">
    <property type="term" value="P:protein retention in Golgi apparatus"/>
    <property type="evidence" value="ECO:0007669"/>
    <property type="project" value="TreeGrafter"/>
</dbReference>
<evidence type="ECO:0000259" key="5">
    <source>
        <dbReference type="Pfam" id="PF12624"/>
    </source>
</evidence>
<evidence type="ECO:0000313" key="9">
    <source>
        <dbReference type="Proteomes" id="UP001209878"/>
    </source>
</evidence>
<feature type="domain" description="VPS13-like middle region" evidence="6">
    <location>
        <begin position="606"/>
        <end position="1370"/>
    </location>
</feature>
<dbReference type="Pfam" id="PF25033">
    <property type="entry name" value="VPS13_M"/>
    <property type="match status" value="1"/>
</dbReference>
<feature type="compositionally biased region" description="Acidic residues" evidence="4">
    <location>
        <begin position="2300"/>
        <end position="2309"/>
    </location>
</feature>
<dbReference type="InterPro" id="IPR056747">
    <property type="entry name" value="VPS13-like_M"/>
</dbReference>
<keyword evidence="9" id="KW-1185">Reference proteome</keyword>
<evidence type="ECO:0000256" key="2">
    <source>
        <dbReference type="ARBA" id="ARBA00022448"/>
    </source>
</evidence>
<keyword evidence="2" id="KW-0813">Transport</keyword>
<dbReference type="EMBL" id="JAODUO010000494">
    <property type="protein sequence ID" value="KAK2179373.1"/>
    <property type="molecule type" value="Genomic_DNA"/>
</dbReference>
<feature type="region of interest" description="Disordered" evidence="4">
    <location>
        <begin position="2290"/>
        <end position="2314"/>
    </location>
</feature>
<organism evidence="8 9">
    <name type="scientific">Ridgeia piscesae</name>
    <name type="common">Tubeworm</name>
    <dbReference type="NCBI Taxonomy" id="27915"/>
    <lineage>
        <taxon>Eukaryota</taxon>
        <taxon>Metazoa</taxon>
        <taxon>Spiralia</taxon>
        <taxon>Lophotrochozoa</taxon>
        <taxon>Annelida</taxon>
        <taxon>Polychaeta</taxon>
        <taxon>Sedentaria</taxon>
        <taxon>Canalipalpata</taxon>
        <taxon>Sabellida</taxon>
        <taxon>Siboglinidae</taxon>
        <taxon>Ridgeia</taxon>
    </lineage>
</organism>
<dbReference type="Pfam" id="PF12624">
    <property type="entry name" value="VPS13_N"/>
    <property type="match status" value="1"/>
</dbReference>
<dbReference type="InterPro" id="IPR026854">
    <property type="entry name" value="VPS13_N"/>
</dbReference>
<comment type="similarity">
    <text evidence="1">Belongs to the VPS13 family.</text>
</comment>
<evidence type="ECO:0000259" key="6">
    <source>
        <dbReference type="Pfam" id="PF25033"/>
    </source>
</evidence>
<accession>A0AAD9KX97</accession>
<dbReference type="InterPro" id="IPR009543">
    <property type="entry name" value="VPS13_VAB"/>
</dbReference>
<comment type="caution">
    <text evidence="8">The sequence shown here is derived from an EMBL/GenBank/DDBJ whole genome shotgun (WGS) entry which is preliminary data.</text>
</comment>
<evidence type="ECO:0000313" key="8">
    <source>
        <dbReference type="EMBL" id="KAK2179373.1"/>
    </source>
</evidence>
<protein>
    <submittedName>
        <fullName evidence="8">Uncharacterized protein</fullName>
    </submittedName>
</protein>
<dbReference type="InterPro" id="IPR026847">
    <property type="entry name" value="VPS13"/>
</dbReference>
<name>A0AAD9KX97_RIDPI</name>
<evidence type="ECO:0000259" key="7">
    <source>
        <dbReference type="Pfam" id="PF25036"/>
    </source>
</evidence>
<feature type="domain" description="Vacuolar protein sorting-associated protein 13 VPS13 adaptor binding" evidence="7">
    <location>
        <begin position="1918"/>
        <end position="2252"/>
    </location>
</feature>
<dbReference type="Pfam" id="PF25036">
    <property type="entry name" value="VPS13_VAB"/>
    <property type="match status" value="2"/>
</dbReference>
<keyword evidence="3" id="KW-0445">Lipid transport</keyword>
<evidence type="ECO:0000256" key="4">
    <source>
        <dbReference type="SAM" id="MobiDB-lite"/>
    </source>
</evidence>
<feature type="compositionally biased region" description="Basic and acidic residues" evidence="4">
    <location>
        <begin position="1431"/>
        <end position="1441"/>
    </location>
</feature>